<evidence type="ECO:0000256" key="2">
    <source>
        <dbReference type="ARBA" id="ARBA00022884"/>
    </source>
</evidence>
<keyword evidence="1 5" id="KW-0699">rRNA-binding</keyword>
<evidence type="ECO:0000313" key="9">
    <source>
        <dbReference type="EMBL" id="CUS33902.1"/>
    </source>
</evidence>
<gene>
    <name evidence="5 9" type="primary">rplY</name>
    <name evidence="5" type="synonym">ctc</name>
    <name evidence="9" type="ORF">COMA2_150004</name>
</gene>
<evidence type="ECO:0000313" key="10">
    <source>
        <dbReference type="Proteomes" id="UP000198736"/>
    </source>
</evidence>
<keyword evidence="3 5" id="KW-0689">Ribosomal protein</keyword>
<dbReference type="InterPro" id="IPR037121">
    <property type="entry name" value="Ribosomal_bL25_C"/>
</dbReference>
<dbReference type="Pfam" id="PF14693">
    <property type="entry name" value="Ribosomal_TL5_C"/>
    <property type="match status" value="1"/>
</dbReference>
<feature type="domain" description="Large ribosomal subunit protein bL25 beta" evidence="8">
    <location>
        <begin position="104"/>
        <end position="186"/>
    </location>
</feature>
<dbReference type="InterPro" id="IPR011035">
    <property type="entry name" value="Ribosomal_bL25/Gln-tRNA_synth"/>
</dbReference>
<dbReference type="Gene3D" id="2.40.240.10">
    <property type="entry name" value="Ribosomal Protein L25, Chain P"/>
    <property type="match status" value="1"/>
</dbReference>
<dbReference type="CDD" id="cd00495">
    <property type="entry name" value="Ribosomal_L25_TL5_CTC"/>
    <property type="match status" value="1"/>
</dbReference>
<feature type="region of interest" description="Disordered" evidence="6">
    <location>
        <begin position="206"/>
        <end position="262"/>
    </location>
</feature>
<evidence type="ECO:0000256" key="6">
    <source>
        <dbReference type="SAM" id="MobiDB-lite"/>
    </source>
</evidence>
<reference evidence="10" key="1">
    <citation type="submission" date="2015-10" db="EMBL/GenBank/DDBJ databases">
        <authorList>
            <person name="Luecker S."/>
            <person name="Luecker S."/>
        </authorList>
    </citation>
    <scope>NUCLEOTIDE SEQUENCE [LARGE SCALE GENOMIC DNA]</scope>
</reference>
<accession>A0A0S4LAT1</accession>
<evidence type="ECO:0000259" key="7">
    <source>
        <dbReference type="Pfam" id="PF01386"/>
    </source>
</evidence>
<dbReference type="GO" id="GO:0003735">
    <property type="term" value="F:structural constituent of ribosome"/>
    <property type="evidence" value="ECO:0007669"/>
    <property type="project" value="InterPro"/>
</dbReference>
<evidence type="ECO:0000259" key="8">
    <source>
        <dbReference type="Pfam" id="PF14693"/>
    </source>
</evidence>
<dbReference type="PANTHER" id="PTHR33284">
    <property type="entry name" value="RIBOSOMAL PROTEIN L25/GLN-TRNA SYNTHETASE, ANTI-CODON-BINDING DOMAIN-CONTAINING PROTEIN"/>
    <property type="match status" value="1"/>
</dbReference>
<evidence type="ECO:0000256" key="3">
    <source>
        <dbReference type="ARBA" id="ARBA00022980"/>
    </source>
</evidence>
<dbReference type="Gene3D" id="2.170.120.20">
    <property type="entry name" value="Ribosomal protein L25, beta domain"/>
    <property type="match status" value="1"/>
</dbReference>
<feature type="domain" description="Large ribosomal subunit protein bL25 L25" evidence="7">
    <location>
        <begin position="5"/>
        <end position="95"/>
    </location>
</feature>
<sequence>MKFDLTVAVREQAGKGAARSMRRAGKIPAVLYGQGECLLLTVSPEGLIKILKSHAGSTALISLTVDGAKSKPNRTALLRDYQVDPVTGAVLHADLFEISMSKPIRVKVPVKVIGSVPAGVKEGGVLHHNMRDVHVECLPAALPDYIEVDASSLTIGSGIHVKELGTREGVRFLDDADQMVVSVAAPMSDAKLEALLTSGAGAAGEPEVLTKGKEAGAEGAGGAEPAKAGAAAPAGAGDAKGGEKKEAAAAPKADKKEAEKKK</sequence>
<comment type="subunit">
    <text evidence="5">Part of the 50S ribosomal subunit; part of the 5S rRNA/L5/L18/L25 subcomplex. Contacts the 5S rRNA. Binds to the 5S rRNA independently of L5 and L18.</text>
</comment>
<dbReference type="Proteomes" id="UP000198736">
    <property type="component" value="Unassembled WGS sequence"/>
</dbReference>
<dbReference type="GO" id="GO:0022625">
    <property type="term" value="C:cytosolic large ribosomal subunit"/>
    <property type="evidence" value="ECO:0007669"/>
    <property type="project" value="TreeGrafter"/>
</dbReference>
<dbReference type="AlphaFoldDB" id="A0A0S4LAT1"/>
<keyword evidence="2 5" id="KW-0694">RNA-binding</keyword>
<dbReference type="SUPFAM" id="SSF50715">
    <property type="entry name" value="Ribosomal protein L25-like"/>
    <property type="match status" value="1"/>
</dbReference>
<dbReference type="HAMAP" id="MF_01334">
    <property type="entry name" value="Ribosomal_bL25_CTC"/>
    <property type="match status" value="1"/>
</dbReference>
<dbReference type="InterPro" id="IPR029751">
    <property type="entry name" value="Ribosomal_L25_dom"/>
</dbReference>
<dbReference type="GO" id="GO:0006412">
    <property type="term" value="P:translation"/>
    <property type="evidence" value="ECO:0007669"/>
    <property type="project" value="UniProtKB-UniRule"/>
</dbReference>
<dbReference type="NCBIfam" id="TIGR00731">
    <property type="entry name" value="bL25_bact_ctc"/>
    <property type="match status" value="1"/>
</dbReference>
<dbReference type="InterPro" id="IPR001021">
    <property type="entry name" value="Ribosomal_bL25_long"/>
</dbReference>
<feature type="compositionally biased region" description="Low complexity" evidence="6">
    <location>
        <begin position="223"/>
        <end position="237"/>
    </location>
</feature>
<proteinExistence type="inferred from homology"/>
<dbReference type="RefSeq" id="WP_090895406.1">
    <property type="nucleotide sequence ID" value="NZ_CZPZ01000007.1"/>
</dbReference>
<evidence type="ECO:0000256" key="5">
    <source>
        <dbReference type="HAMAP-Rule" id="MF_01334"/>
    </source>
</evidence>
<dbReference type="GO" id="GO:0008097">
    <property type="term" value="F:5S rRNA binding"/>
    <property type="evidence" value="ECO:0007669"/>
    <property type="project" value="InterPro"/>
</dbReference>
<dbReference type="Pfam" id="PF01386">
    <property type="entry name" value="Ribosomal_L25p"/>
    <property type="match status" value="1"/>
</dbReference>
<dbReference type="EMBL" id="CZPZ01000007">
    <property type="protein sequence ID" value="CUS33902.1"/>
    <property type="molecule type" value="Genomic_DNA"/>
</dbReference>
<dbReference type="STRING" id="1742973.COMA2_150004"/>
<keyword evidence="10" id="KW-1185">Reference proteome</keyword>
<dbReference type="PANTHER" id="PTHR33284:SF1">
    <property type="entry name" value="RIBOSOMAL PROTEIN L25_GLN-TRNA SYNTHETASE, ANTI-CODON-BINDING DOMAIN-CONTAINING PROTEIN"/>
    <property type="match status" value="1"/>
</dbReference>
<evidence type="ECO:0000256" key="4">
    <source>
        <dbReference type="ARBA" id="ARBA00023274"/>
    </source>
</evidence>
<keyword evidence="4 5" id="KW-0687">Ribonucleoprotein</keyword>
<dbReference type="InterPro" id="IPR020056">
    <property type="entry name" value="Rbsml_bL25/Gln-tRNA_synth_N"/>
</dbReference>
<protein>
    <recommendedName>
        <fullName evidence="5">Large ribosomal subunit protein bL25</fullName>
    </recommendedName>
    <alternativeName>
        <fullName evidence="5">General stress protein CTC</fullName>
    </alternativeName>
</protein>
<organism evidence="9 10">
    <name type="scientific">Candidatus Nitrospira nitrificans</name>
    <dbReference type="NCBI Taxonomy" id="1742973"/>
    <lineage>
        <taxon>Bacteria</taxon>
        <taxon>Pseudomonadati</taxon>
        <taxon>Nitrospirota</taxon>
        <taxon>Nitrospiria</taxon>
        <taxon>Nitrospirales</taxon>
        <taxon>Nitrospiraceae</taxon>
        <taxon>Nitrospira</taxon>
    </lineage>
</organism>
<comment type="similarity">
    <text evidence="5">Belongs to the bacterial ribosomal protein bL25 family. CTC subfamily.</text>
</comment>
<feature type="compositionally biased region" description="Basic and acidic residues" evidence="6">
    <location>
        <begin position="240"/>
        <end position="262"/>
    </location>
</feature>
<dbReference type="OrthoDB" id="9806411at2"/>
<evidence type="ECO:0000256" key="1">
    <source>
        <dbReference type="ARBA" id="ARBA00022730"/>
    </source>
</evidence>
<dbReference type="InterPro" id="IPR020930">
    <property type="entry name" value="Ribosomal_uL5_bac-type"/>
</dbReference>
<dbReference type="InterPro" id="IPR020057">
    <property type="entry name" value="Ribosomal_bL25_b-dom"/>
</dbReference>
<comment type="function">
    <text evidence="5">This is one of the proteins that binds to the 5S RNA in the ribosome where it forms part of the central protuberance.</text>
</comment>
<name>A0A0S4LAT1_9BACT</name>